<dbReference type="InterPro" id="IPR036388">
    <property type="entry name" value="WH-like_DNA-bd_sf"/>
</dbReference>
<dbReference type="PROSITE" id="PS51063">
    <property type="entry name" value="HTH_CRP_2"/>
    <property type="match status" value="1"/>
</dbReference>
<dbReference type="GO" id="GO:0003677">
    <property type="term" value="F:DNA binding"/>
    <property type="evidence" value="ECO:0007669"/>
    <property type="project" value="InterPro"/>
</dbReference>
<organism evidence="2">
    <name type="scientific">Cyanidiaceae sp. MX-AZ01</name>
    <dbReference type="NCBI Taxonomy" id="1503164"/>
    <lineage>
        <taxon>Eukaryota</taxon>
        <taxon>Rhodophyta</taxon>
        <taxon>Bangiophyceae</taxon>
        <taxon>Cyanidiales</taxon>
        <taxon>Cyanidiaceae</taxon>
    </lineage>
</organism>
<dbReference type="Gene3D" id="1.10.10.10">
    <property type="entry name" value="Winged helix-like DNA-binding domain superfamily/Winged helix DNA-binding domain"/>
    <property type="match status" value="1"/>
</dbReference>
<name>A0A060AEB0_9RHOD</name>
<dbReference type="InterPro" id="IPR012318">
    <property type="entry name" value="HTH_CRP"/>
</dbReference>
<dbReference type="GO" id="GO:0006355">
    <property type="term" value="P:regulation of DNA-templated transcription"/>
    <property type="evidence" value="ECO:0007669"/>
    <property type="project" value="InterPro"/>
</dbReference>
<sequence length="165" mass="18985">MLIFPKGAFLPVNTRGVLIRGLILVYHMPNACLSLIFNDSALVTLASYSYECLTPTEIVYQKPTFVHFYQREQDMLQWLAIVSHKTIGRRLASLLILLAHYYAHETPKGLYIPWRLSQTCLARILSTNRAAVSKLMHQWKKRGWVIHDKQGWCICDPLALTSLRS</sequence>
<dbReference type="AlphaFoldDB" id="A0A060AEB0"/>
<proteinExistence type="predicted"/>
<geneLocation type="chloroplast" evidence="2"/>
<dbReference type="InterPro" id="IPR036390">
    <property type="entry name" value="WH_DNA-bd_sf"/>
</dbReference>
<gene>
    <name evidence="2" type="primary">ycf28</name>
</gene>
<dbReference type="EMBL" id="KJ569775">
    <property type="protein sequence ID" value="AIA61152.1"/>
    <property type="molecule type" value="Genomic_DNA"/>
</dbReference>
<feature type="domain" description="HTH crp-type" evidence="1">
    <location>
        <begin position="85"/>
        <end position="158"/>
    </location>
</feature>
<protein>
    <submittedName>
        <fullName evidence="2">NtcA-like transcriptional regulator</fullName>
    </submittedName>
</protein>
<keyword evidence="2" id="KW-0934">Plastid</keyword>
<reference evidence="2" key="1">
    <citation type="submission" date="2014-03" db="EMBL/GenBank/DDBJ databases">
        <title>Metagenomic reconstruction of the complete chloroplast and mitochondrial genomes of a novel unicellular red alga from the Cyanidiaceae family.</title>
        <authorList>
            <person name="Servin-Garciduenas L.E."/>
            <person name="Martinez-Romero E."/>
        </authorList>
    </citation>
    <scope>NUCLEOTIDE SEQUENCE</scope>
    <source>
        <strain evidence="2">MX-AZ01</strain>
    </source>
</reference>
<dbReference type="SUPFAM" id="SSF46785">
    <property type="entry name" value="Winged helix' DNA-binding domain"/>
    <property type="match status" value="1"/>
</dbReference>
<evidence type="ECO:0000313" key="2">
    <source>
        <dbReference type="EMBL" id="AIA61152.1"/>
    </source>
</evidence>
<dbReference type="Pfam" id="PF13545">
    <property type="entry name" value="HTH_Crp_2"/>
    <property type="match status" value="1"/>
</dbReference>
<keyword evidence="2" id="KW-0150">Chloroplast</keyword>
<evidence type="ECO:0000259" key="1">
    <source>
        <dbReference type="PROSITE" id="PS51063"/>
    </source>
</evidence>
<accession>A0A060AEB0</accession>